<dbReference type="SUPFAM" id="SSF53756">
    <property type="entry name" value="UDP-Glycosyltransferase/glycogen phosphorylase"/>
    <property type="match status" value="1"/>
</dbReference>
<dbReference type="Proteomes" id="UP000440498">
    <property type="component" value="Unassembled WGS sequence"/>
</dbReference>
<evidence type="ECO:0000256" key="1">
    <source>
        <dbReference type="SAM" id="MobiDB-lite"/>
    </source>
</evidence>
<dbReference type="PANTHER" id="PTHR45947">
    <property type="entry name" value="SULFOQUINOVOSYL TRANSFERASE SQD2"/>
    <property type="match status" value="1"/>
</dbReference>
<organism evidence="2 3">
    <name type="scientific">Rugamonas aquatica</name>
    <dbReference type="NCBI Taxonomy" id="2743357"/>
    <lineage>
        <taxon>Bacteria</taxon>
        <taxon>Pseudomonadati</taxon>
        <taxon>Pseudomonadota</taxon>
        <taxon>Betaproteobacteria</taxon>
        <taxon>Burkholderiales</taxon>
        <taxon>Oxalobacteraceae</taxon>
        <taxon>Telluria group</taxon>
        <taxon>Rugamonas</taxon>
    </lineage>
</organism>
<evidence type="ECO:0000313" key="2">
    <source>
        <dbReference type="EMBL" id="MQA38015.1"/>
    </source>
</evidence>
<evidence type="ECO:0000313" key="3">
    <source>
        <dbReference type="Proteomes" id="UP000440498"/>
    </source>
</evidence>
<accession>A0A6A7MZ36</accession>
<dbReference type="GO" id="GO:0016757">
    <property type="term" value="F:glycosyltransferase activity"/>
    <property type="evidence" value="ECO:0007669"/>
    <property type="project" value="TreeGrafter"/>
</dbReference>
<dbReference type="Pfam" id="PF13692">
    <property type="entry name" value="Glyco_trans_1_4"/>
    <property type="match status" value="1"/>
</dbReference>
<dbReference type="CDD" id="cd03801">
    <property type="entry name" value="GT4_PimA-like"/>
    <property type="match status" value="1"/>
</dbReference>
<proteinExistence type="predicted"/>
<protein>
    <submittedName>
        <fullName evidence="2">Glycosyltransferase</fullName>
    </submittedName>
</protein>
<keyword evidence="3" id="KW-1185">Reference proteome</keyword>
<comment type="caution">
    <text evidence="2">The sequence shown here is derived from an EMBL/GenBank/DDBJ whole genome shotgun (WGS) entry which is preliminary data.</text>
</comment>
<dbReference type="Gene3D" id="3.40.50.2000">
    <property type="entry name" value="Glycogen Phosphorylase B"/>
    <property type="match status" value="2"/>
</dbReference>
<dbReference type="AlphaFoldDB" id="A0A6A7MZ36"/>
<dbReference type="EMBL" id="WHUG01000002">
    <property type="protein sequence ID" value="MQA38015.1"/>
    <property type="molecule type" value="Genomic_DNA"/>
</dbReference>
<feature type="compositionally biased region" description="Basic residues" evidence="1">
    <location>
        <begin position="7"/>
        <end position="16"/>
    </location>
</feature>
<keyword evidence="2" id="KW-0808">Transferase</keyword>
<gene>
    <name evidence="2" type="ORF">GEV02_07630</name>
</gene>
<sequence length="422" mass="45982">MGSARGARGRLRHGRRATIAAKLPRLRQPPGRCGGTSDGADPPSGQRQIQVGGARVVRRQGFPMSPVVLLCGPIALPGVAAAGGYEACNSRTIEALRLRGLTVHELRFPQPQGGAWAKLSGYLRGFLRLSRQLNRTPGEIFHLTGLYKHFALPELLLLRLARRRGLRTIYDIRAGSMHRHYARLGPLYRWLFRKVLLSADQVMVEGVDYQPFVQQVTGRPAFYLPNHIKATGMPARQADQADATLRMIYVGRITVEKGVETALQTAQLLQQRGLACQIAIAGNGPAALMQRLRAAYPQAEWLGSLQSDAVLTQLGRSQWFLFPTRHSGEGHSNALTEAMAMGCVPVATDNGFNRSVIGDAGLVLPLAAEAAQYADAIEAAWNAGSWSTLSQRAAARTKELYSTEQAIARLHTAYVDLMKAPV</sequence>
<reference evidence="2 3" key="1">
    <citation type="submission" date="2019-10" db="EMBL/GenBank/DDBJ databases">
        <title>Two novel species isolated from a subtropical stream in China.</title>
        <authorList>
            <person name="Lu H."/>
        </authorList>
    </citation>
    <scope>NUCLEOTIDE SEQUENCE [LARGE SCALE GENOMIC DNA]</scope>
    <source>
        <strain evidence="2 3">FT29W</strain>
    </source>
</reference>
<dbReference type="PANTHER" id="PTHR45947:SF11">
    <property type="entry name" value="SLR1508 PROTEIN"/>
    <property type="match status" value="1"/>
</dbReference>
<name>A0A6A7MZ36_9BURK</name>
<dbReference type="InterPro" id="IPR050194">
    <property type="entry name" value="Glycosyltransferase_grp1"/>
</dbReference>
<feature type="region of interest" description="Disordered" evidence="1">
    <location>
        <begin position="1"/>
        <end position="47"/>
    </location>
</feature>